<feature type="signal peptide" evidence="7">
    <location>
        <begin position="1"/>
        <end position="26"/>
    </location>
</feature>
<comment type="function">
    <text evidence="7">Possible subunit of a heme lyase.</text>
</comment>
<dbReference type="AlphaFoldDB" id="A0A159Z2K8"/>
<accession>A0A159Z2K8</accession>
<evidence type="ECO:0000256" key="6">
    <source>
        <dbReference type="ARBA" id="ARBA00023004"/>
    </source>
</evidence>
<proteinExistence type="inferred from homology"/>
<evidence type="ECO:0000256" key="2">
    <source>
        <dbReference type="ARBA" id="ARBA00022617"/>
    </source>
</evidence>
<feature type="transmembrane region" description="Helical" evidence="7">
    <location>
        <begin position="110"/>
        <end position="131"/>
    </location>
</feature>
<dbReference type="InterPro" id="IPR005616">
    <property type="entry name" value="CcmH/CycL/Ccl2/NrfF_N"/>
</dbReference>
<dbReference type="InterPro" id="IPR051263">
    <property type="entry name" value="C-type_cytochrome_biogenesis"/>
</dbReference>
<dbReference type="STRING" id="1335048.AKL17_1972"/>
<name>A0A159Z2K8_9RHOB</name>
<feature type="chain" id="PRO_5011018959" description="Cytochrome c-type biogenesis protein" evidence="7">
    <location>
        <begin position="27"/>
        <end position="159"/>
    </location>
</feature>
<evidence type="ECO:0000313" key="9">
    <source>
        <dbReference type="EMBL" id="AMY69221.1"/>
    </source>
</evidence>
<evidence type="ECO:0000256" key="1">
    <source>
        <dbReference type="ARBA" id="ARBA00010342"/>
    </source>
</evidence>
<dbReference type="InterPro" id="IPR038297">
    <property type="entry name" value="CcmH/CycL/NrfF/Ccl2_sf"/>
</dbReference>
<dbReference type="PANTHER" id="PTHR47870">
    <property type="entry name" value="CYTOCHROME C-TYPE BIOGENESIS PROTEIN CCMH"/>
    <property type="match status" value="1"/>
</dbReference>
<dbReference type="KEGG" id="daa:AKL17_1972"/>
<dbReference type="GO" id="GO:0046872">
    <property type="term" value="F:metal ion binding"/>
    <property type="evidence" value="ECO:0007669"/>
    <property type="project" value="UniProtKB-KW"/>
</dbReference>
<evidence type="ECO:0000256" key="3">
    <source>
        <dbReference type="ARBA" id="ARBA00022723"/>
    </source>
</evidence>
<sequence>MKRLMLILALMLAPLLPVVAPAPALAVQPDEVLPDPVLEARARALSKVLRCPVCQSENIDESNAEVSRDLRILVRERLLAGDSDSAVLDYITARYGEYVLFQPDASGGNLILWLAGPVMLLAGLGIGFGFLRSRRASAEPPLVALDAAEQRRLEEILNK</sequence>
<keyword evidence="5" id="KW-0201">Cytochrome c-type biogenesis</keyword>
<dbReference type="EMBL" id="CP012661">
    <property type="protein sequence ID" value="AMY69221.1"/>
    <property type="molecule type" value="Genomic_DNA"/>
</dbReference>
<keyword evidence="7" id="KW-1133">Transmembrane helix</keyword>
<reference evidence="9 10" key="1">
    <citation type="submission" date="2015-09" db="EMBL/GenBank/DDBJ databases">
        <title>Complete genome sequence of Defluviimonas alba cai42t isolated from an oilfield in Xinjiang.</title>
        <authorList>
            <person name="Geng S."/>
            <person name="Pan X."/>
            <person name="Wu X."/>
        </authorList>
    </citation>
    <scope>NUCLEOTIDE SEQUENCE [LARGE SCALE GENOMIC DNA]</scope>
    <source>
        <strain evidence="10">cai42</strain>
    </source>
</reference>
<dbReference type="GO" id="GO:0017004">
    <property type="term" value="P:cytochrome complex assembly"/>
    <property type="evidence" value="ECO:0007669"/>
    <property type="project" value="UniProtKB-KW"/>
</dbReference>
<protein>
    <recommendedName>
        <fullName evidence="7">Cytochrome c-type biogenesis protein</fullName>
    </recommendedName>
</protein>
<dbReference type="PATRIC" id="fig|1335048.3.peg.2059"/>
<dbReference type="Gene3D" id="1.10.8.640">
    <property type="entry name" value="Cytochrome C biogenesis protein"/>
    <property type="match status" value="1"/>
</dbReference>
<comment type="similarity">
    <text evidence="1 7">Belongs to the CcmH/CycL/Ccl2/NrfF family.</text>
</comment>
<dbReference type="GO" id="GO:0005886">
    <property type="term" value="C:plasma membrane"/>
    <property type="evidence" value="ECO:0007669"/>
    <property type="project" value="TreeGrafter"/>
</dbReference>
<evidence type="ECO:0000313" key="10">
    <source>
        <dbReference type="Proteomes" id="UP000076128"/>
    </source>
</evidence>
<keyword evidence="3 7" id="KW-0479">Metal-binding</keyword>
<dbReference type="CDD" id="cd16378">
    <property type="entry name" value="CcmH_N"/>
    <property type="match status" value="1"/>
</dbReference>
<organism evidence="9 10">
    <name type="scientific">Frigidibacter mobilis</name>
    <dbReference type="NCBI Taxonomy" id="1335048"/>
    <lineage>
        <taxon>Bacteria</taxon>
        <taxon>Pseudomonadati</taxon>
        <taxon>Pseudomonadota</taxon>
        <taxon>Alphaproteobacteria</taxon>
        <taxon>Rhodobacterales</taxon>
        <taxon>Paracoccaceae</taxon>
        <taxon>Frigidibacter</taxon>
    </lineage>
</organism>
<dbReference type="RefSeq" id="WP_236938074.1">
    <property type="nucleotide sequence ID" value="NZ_CP012661.1"/>
</dbReference>
<keyword evidence="7" id="KW-0472">Membrane</keyword>
<keyword evidence="7" id="KW-0812">Transmembrane</keyword>
<keyword evidence="10" id="KW-1185">Reference proteome</keyword>
<dbReference type="Proteomes" id="UP000076128">
    <property type="component" value="Chromosome"/>
</dbReference>
<evidence type="ECO:0000256" key="4">
    <source>
        <dbReference type="ARBA" id="ARBA00022729"/>
    </source>
</evidence>
<evidence type="ECO:0000259" key="8">
    <source>
        <dbReference type="Pfam" id="PF03918"/>
    </source>
</evidence>
<keyword evidence="6 7" id="KW-0408">Iron</keyword>
<evidence type="ECO:0000256" key="7">
    <source>
        <dbReference type="RuleBase" id="RU364112"/>
    </source>
</evidence>
<feature type="domain" description="CcmH/CycL/Ccl2/NrfF N-terminal" evidence="8">
    <location>
        <begin position="18"/>
        <end position="157"/>
    </location>
</feature>
<dbReference type="Pfam" id="PF03918">
    <property type="entry name" value="CcmH"/>
    <property type="match status" value="1"/>
</dbReference>
<keyword evidence="2 7" id="KW-0349">Heme</keyword>
<evidence type="ECO:0000256" key="5">
    <source>
        <dbReference type="ARBA" id="ARBA00022748"/>
    </source>
</evidence>
<keyword evidence="4 7" id="KW-0732">Signal</keyword>
<gene>
    <name evidence="9" type="ORF">AKL17_1972</name>
</gene>
<dbReference type="PANTHER" id="PTHR47870:SF1">
    <property type="entry name" value="CYTOCHROME C-TYPE BIOGENESIS PROTEIN CCMH"/>
    <property type="match status" value="1"/>
</dbReference>